<dbReference type="AlphaFoldDB" id="A0A4U5MGT6"/>
<feature type="chain" id="PRO_5021033826" evidence="1">
    <location>
        <begin position="21"/>
        <end position="80"/>
    </location>
</feature>
<gene>
    <name evidence="2" type="ORF">L596_024454</name>
</gene>
<proteinExistence type="predicted"/>
<accession>A0A4U5MGT6</accession>
<evidence type="ECO:0000256" key="1">
    <source>
        <dbReference type="SAM" id="SignalP"/>
    </source>
</evidence>
<keyword evidence="1" id="KW-0732">Signal</keyword>
<evidence type="ECO:0000313" key="2">
    <source>
        <dbReference type="EMBL" id="TKR68474.1"/>
    </source>
</evidence>
<keyword evidence="3" id="KW-1185">Reference proteome</keyword>
<protein>
    <submittedName>
        <fullName evidence="2">Uncharacterized protein</fullName>
    </submittedName>
</protein>
<reference evidence="2 3" key="1">
    <citation type="journal article" date="2015" name="Genome Biol.">
        <title>Comparative genomics of Steinernema reveals deeply conserved gene regulatory networks.</title>
        <authorList>
            <person name="Dillman A.R."/>
            <person name="Macchietto M."/>
            <person name="Porter C.F."/>
            <person name="Rogers A."/>
            <person name="Williams B."/>
            <person name="Antoshechkin I."/>
            <person name="Lee M.M."/>
            <person name="Goodwin Z."/>
            <person name="Lu X."/>
            <person name="Lewis E.E."/>
            <person name="Goodrich-Blair H."/>
            <person name="Stock S.P."/>
            <person name="Adams B.J."/>
            <person name="Sternberg P.W."/>
            <person name="Mortazavi A."/>
        </authorList>
    </citation>
    <scope>NUCLEOTIDE SEQUENCE [LARGE SCALE GENOMIC DNA]</scope>
    <source>
        <strain evidence="2 3">ALL</strain>
    </source>
</reference>
<dbReference type="EMBL" id="AZBU02000008">
    <property type="protein sequence ID" value="TKR68474.1"/>
    <property type="molecule type" value="Genomic_DNA"/>
</dbReference>
<evidence type="ECO:0000313" key="3">
    <source>
        <dbReference type="Proteomes" id="UP000298663"/>
    </source>
</evidence>
<organism evidence="2 3">
    <name type="scientific">Steinernema carpocapsae</name>
    <name type="common">Entomopathogenic nematode</name>
    <dbReference type="NCBI Taxonomy" id="34508"/>
    <lineage>
        <taxon>Eukaryota</taxon>
        <taxon>Metazoa</taxon>
        <taxon>Ecdysozoa</taxon>
        <taxon>Nematoda</taxon>
        <taxon>Chromadorea</taxon>
        <taxon>Rhabditida</taxon>
        <taxon>Tylenchina</taxon>
        <taxon>Panagrolaimomorpha</taxon>
        <taxon>Strongyloidoidea</taxon>
        <taxon>Steinernematidae</taxon>
        <taxon>Steinernema</taxon>
    </lineage>
</organism>
<reference evidence="2 3" key="2">
    <citation type="journal article" date="2019" name="G3 (Bethesda)">
        <title>Hybrid Assembly of the Genome of the Entomopathogenic Nematode Steinernema carpocapsae Identifies the X-Chromosome.</title>
        <authorList>
            <person name="Serra L."/>
            <person name="Macchietto M."/>
            <person name="Macias-Munoz A."/>
            <person name="McGill C.J."/>
            <person name="Rodriguez I.M."/>
            <person name="Rodriguez B."/>
            <person name="Murad R."/>
            <person name="Mortazavi A."/>
        </authorList>
    </citation>
    <scope>NUCLEOTIDE SEQUENCE [LARGE SCALE GENOMIC DNA]</scope>
    <source>
        <strain evidence="2 3">ALL</strain>
    </source>
</reference>
<sequence>MRVLFFLILVVLSTFGSTFGVGREGHSRSFSDAIERLRQSYPDLNLPYVPSKKTMSIFRFRRAPRPRGLDYRIRLIPNYF</sequence>
<name>A0A4U5MGT6_STECR</name>
<comment type="caution">
    <text evidence="2">The sequence shown here is derived from an EMBL/GenBank/DDBJ whole genome shotgun (WGS) entry which is preliminary data.</text>
</comment>
<feature type="signal peptide" evidence="1">
    <location>
        <begin position="1"/>
        <end position="20"/>
    </location>
</feature>
<dbReference type="Proteomes" id="UP000298663">
    <property type="component" value="Unassembled WGS sequence"/>
</dbReference>